<evidence type="ECO:0000313" key="2">
    <source>
        <dbReference type="Proteomes" id="UP000078148"/>
    </source>
</evidence>
<dbReference type="Proteomes" id="UP000078148">
    <property type="component" value="Chromosome"/>
</dbReference>
<gene>
    <name evidence="1" type="ORF">AR543_15495</name>
</gene>
<evidence type="ECO:0000313" key="1">
    <source>
        <dbReference type="EMBL" id="ANF97265.1"/>
    </source>
</evidence>
<protein>
    <submittedName>
        <fullName evidence="1">Uncharacterized protein</fullName>
    </submittedName>
</protein>
<dbReference type="EMBL" id="CP013023">
    <property type="protein sequence ID" value="ANF97265.1"/>
    <property type="molecule type" value="Genomic_DNA"/>
</dbReference>
<keyword evidence="2" id="KW-1185">Reference proteome</keyword>
<dbReference type="KEGG" id="pbv:AR543_15495"/>
<dbReference type="RefSeq" id="WP_060535378.1">
    <property type="nucleotide sequence ID" value="NZ_CP013023.1"/>
</dbReference>
<accession>A0A172ZI03</accession>
<dbReference type="STRING" id="1616788.AR543_15495"/>
<reference evidence="1 2" key="2">
    <citation type="journal article" date="2016" name="Int. J. Syst. Evol. Microbiol.">
        <title>Paenibacillus bovis sp. nov., isolated from raw yak (Bos grunniens) milk.</title>
        <authorList>
            <person name="Gao C."/>
            <person name="Han J."/>
            <person name="Liu Z."/>
            <person name="Xu X."/>
            <person name="Hang F."/>
            <person name="Wu Z."/>
        </authorList>
    </citation>
    <scope>NUCLEOTIDE SEQUENCE [LARGE SCALE GENOMIC DNA]</scope>
    <source>
        <strain evidence="1 2">BD3526</strain>
    </source>
</reference>
<dbReference type="OrthoDB" id="2064333at2"/>
<name>A0A172ZI03_9BACL</name>
<proteinExistence type="predicted"/>
<sequence>MRLPDRDSALDEFLQQYVLEGWLGDLPIIEKNYEEHKEHIEQGLIDALREACRRAGELQSAGQKGPIRYMYISLLRTAIMNNQPTYRIDCYDERWFLDHVECTVHWDATFTFQPLFDRMKQLDELRRPYGRRITVMDIEKIQQIEAVKYHTLTVEFIKSMMPVWVEHPDWTRLTKAAGCAILAGEFRDESELLCQLEDSTEAPDHQVSAEQKEAAEQWTIFS</sequence>
<dbReference type="AlphaFoldDB" id="A0A172ZI03"/>
<organism evidence="1 2">
    <name type="scientific">Paenibacillus bovis</name>
    <dbReference type="NCBI Taxonomy" id="1616788"/>
    <lineage>
        <taxon>Bacteria</taxon>
        <taxon>Bacillati</taxon>
        <taxon>Bacillota</taxon>
        <taxon>Bacilli</taxon>
        <taxon>Bacillales</taxon>
        <taxon>Paenibacillaceae</taxon>
        <taxon>Paenibacillus</taxon>
    </lineage>
</organism>
<reference evidence="2" key="1">
    <citation type="submission" date="2015-10" db="EMBL/GenBank/DDBJ databases">
        <title>Genome of Paenibacillus bovis sp. nov.</title>
        <authorList>
            <person name="Wu Z."/>
            <person name="Gao C."/>
            <person name="Liu Z."/>
            <person name="Zheng H."/>
        </authorList>
    </citation>
    <scope>NUCLEOTIDE SEQUENCE [LARGE SCALE GENOMIC DNA]</scope>
    <source>
        <strain evidence="2">BD3526</strain>
    </source>
</reference>